<protein>
    <submittedName>
        <fullName evidence="1">Uncharacterized protein</fullName>
    </submittedName>
</protein>
<dbReference type="HOGENOM" id="CLU_3198422_0_0_3"/>
<sequence>MRATNDKAIAPSFSPKSVEQGKCIGYSRGLVTLRRGEESPTLLGR</sequence>
<accession>B4VUW7</accession>
<organism evidence="1 2">
    <name type="scientific">Coleofasciculus chthonoplastes PCC 7420</name>
    <dbReference type="NCBI Taxonomy" id="118168"/>
    <lineage>
        <taxon>Bacteria</taxon>
        <taxon>Bacillati</taxon>
        <taxon>Cyanobacteriota</taxon>
        <taxon>Cyanophyceae</taxon>
        <taxon>Coleofasciculales</taxon>
        <taxon>Coleofasciculaceae</taxon>
        <taxon>Coleofasciculus</taxon>
    </lineage>
</organism>
<evidence type="ECO:0000313" key="1">
    <source>
        <dbReference type="EMBL" id="EDX74453.1"/>
    </source>
</evidence>
<keyword evidence="2" id="KW-1185">Reference proteome</keyword>
<dbReference type="AlphaFoldDB" id="B4VUW7"/>
<gene>
    <name evidence="1" type="ORF">MC7420_3977</name>
</gene>
<reference evidence="1 2" key="1">
    <citation type="submission" date="2008-07" db="EMBL/GenBank/DDBJ databases">
        <authorList>
            <person name="Tandeau de Marsac N."/>
            <person name="Ferriera S."/>
            <person name="Johnson J."/>
            <person name="Kravitz S."/>
            <person name="Beeson K."/>
            <person name="Sutton G."/>
            <person name="Rogers Y.-H."/>
            <person name="Friedman R."/>
            <person name="Frazier M."/>
            <person name="Venter J.C."/>
        </authorList>
    </citation>
    <scope>NUCLEOTIDE SEQUENCE [LARGE SCALE GENOMIC DNA]</scope>
    <source>
        <strain evidence="1 2">PCC 7420</strain>
    </source>
</reference>
<evidence type="ECO:0000313" key="2">
    <source>
        <dbReference type="Proteomes" id="UP000003835"/>
    </source>
</evidence>
<dbReference type="Proteomes" id="UP000003835">
    <property type="component" value="Unassembled WGS sequence"/>
</dbReference>
<proteinExistence type="predicted"/>
<dbReference type="EMBL" id="DS989853">
    <property type="protein sequence ID" value="EDX74453.1"/>
    <property type="molecule type" value="Genomic_DNA"/>
</dbReference>
<name>B4VUW7_9CYAN</name>